<dbReference type="Pfam" id="PF00144">
    <property type="entry name" value="Beta-lactamase"/>
    <property type="match status" value="1"/>
</dbReference>
<dbReference type="Proteomes" id="UP001519342">
    <property type="component" value="Unassembled WGS sequence"/>
</dbReference>
<feature type="domain" description="Beta-lactamase-related" evidence="2">
    <location>
        <begin position="9"/>
        <end position="323"/>
    </location>
</feature>
<gene>
    <name evidence="3" type="ORF">J2Z76_002497</name>
</gene>
<comment type="caution">
    <text evidence="3">The sequence shown here is derived from an EMBL/GenBank/DDBJ whole genome shotgun (WGS) entry which is preliminary data.</text>
</comment>
<dbReference type="InterPro" id="IPR001466">
    <property type="entry name" value="Beta-lactam-related"/>
</dbReference>
<dbReference type="InterPro" id="IPR012338">
    <property type="entry name" value="Beta-lactam/transpept-like"/>
</dbReference>
<dbReference type="Gene3D" id="3.40.710.10">
    <property type="entry name" value="DD-peptidase/beta-lactamase superfamily"/>
    <property type="match status" value="1"/>
</dbReference>
<keyword evidence="4" id="KW-1185">Reference proteome</keyword>
<sequence length="342" mass="39191">MEKSIEHIEHIVKKHIEQGYFPSAVCSIFNSEKTLYSKAFGYGNVNVDTVFDVASLSKIITSTEILMLINEGKVHLKGKVSSYLPFINQFDVLKERLSDVTIEQLLTHNSGIIDWYPFYAKEGNFIEILKWVISRYPKVDGTMYSDLNFMLLGEIIKSVSNLELDEVLEKYIKKHLSIANITYCPLNKKNIAPTSYGNIIEEEMCKERNIEFRGWRNREKVLLGEVNDGNSYYFFKGIAGHAGIFADVESYVKLCKFYMKTDNELLKSSMRDHGGGRGFGWQISETFPMGCGHSGFTGTSIWICNEKDIGAVIFTNRLHTKSETKNLNNFRKKMHKCILDIF</sequence>
<dbReference type="InterPro" id="IPR050789">
    <property type="entry name" value="Diverse_Enzym_Activities"/>
</dbReference>
<protein>
    <submittedName>
        <fullName evidence="3">CubicO group peptidase (Beta-lactamase class C family)</fullName>
    </submittedName>
</protein>
<dbReference type="PANTHER" id="PTHR43283">
    <property type="entry name" value="BETA-LACTAMASE-RELATED"/>
    <property type="match status" value="1"/>
</dbReference>
<evidence type="ECO:0000313" key="4">
    <source>
        <dbReference type="Proteomes" id="UP001519342"/>
    </source>
</evidence>
<organism evidence="3 4">
    <name type="scientific">Sedimentibacter acidaminivorans</name>
    <dbReference type="NCBI Taxonomy" id="913099"/>
    <lineage>
        <taxon>Bacteria</taxon>
        <taxon>Bacillati</taxon>
        <taxon>Bacillota</taxon>
        <taxon>Tissierellia</taxon>
        <taxon>Sedimentibacter</taxon>
    </lineage>
</organism>
<evidence type="ECO:0000256" key="1">
    <source>
        <dbReference type="ARBA" id="ARBA00022801"/>
    </source>
</evidence>
<reference evidence="3 4" key="1">
    <citation type="submission" date="2021-03" db="EMBL/GenBank/DDBJ databases">
        <title>Genomic Encyclopedia of Type Strains, Phase IV (KMG-IV): sequencing the most valuable type-strain genomes for metagenomic binning, comparative biology and taxonomic classification.</title>
        <authorList>
            <person name="Goeker M."/>
        </authorList>
    </citation>
    <scope>NUCLEOTIDE SEQUENCE [LARGE SCALE GENOMIC DNA]</scope>
    <source>
        <strain evidence="3 4">DSM 24004</strain>
    </source>
</reference>
<name>A0ABS4GG15_9FIRM</name>
<evidence type="ECO:0000259" key="2">
    <source>
        <dbReference type="Pfam" id="PF00144"/>
    </source>
</evidence>
<proteinExistence type="predicted"/>
<dbReference type="SUPFAM" id="SSF56601">
    <property type="entry name" value="beta-lactamase/transpeptidase-like"/>
    <property type="match status" value="1"/>
</dbReference>
<dbReference type="RefSeq" id="WP_209512354.1">
    <property type="nucleotide sequence ID" value="NZ_JAGGKS010000007.1"/>
</dbReference>
<accession>A0ABS4GG15</accession>
<dbReference type="EMBL" id="JAGGKS010000007">
    <property type="protein sequence ID" value="MBP1926628.1"/>
    <property type="molecule type" value="Genomic_DNA"/>
</dbReference>
<dbReference type="PANTHER" id="PTHR43283:SF11">
    <property type="entry name" value="BETA-LACTAMASE-RELATED DOMAIN-CONTAINING PROTEIN"/>
    <property type="match status" value="1"/>
</dbReference>
<evidence type="ECO:0000313" key="3">
    <source>
        <dbReference type="EMBL" id="MBP1926628.1"/>
    </source>
</evidence>
<keyword evidence="1" id="KW-0378">Hydrolase</keyword>